<dbReference type="PANTHER" id="PTHR45709">
    <property type="entry name" value="LARGE SUBUNIT GTPASE 1 HOMOLOG-RELATED"/>
    <property type="match status" value="1"/>
</dbReference>
<feature type="compositionally biased region" description="Basic residues" evidence="6">
    <location>
        <begin position="21"/>
        <end position="31"/>
    </location>
</feature>
<organism evidence="8">
    <name type="scientific">Mucochytrium quahogii</name>
    <dbReference type="NCBI Taxonomy" id="96639"/>
    <lineage>
        <taxon>Eukaryota</taxon>
        <taxon>Sar</taxon>
        <taxon>Stramenopiles</taxon>
        <taxon>Bigyra</taxon>
        <taxon>Labyrinthulomycetes</taxon>
        <taxon>Thraustochytrida</taxon>
        <taxon>Thraustochytriidae</taxon>
        <taxon>Mucochytrium</taxon>
    </lineage>
</organism>
<dbReference type="InterPro" id="IPR006073">
    <property type="entry name" value="GTP-bd"/>
</dbReference>
<keyword evidence="5" id="KW-0342">GTP-binding</keyword>
<keyword evidence="3" id="KW-0547">Nucleotide-binding</keyword>
<feature type="region of interest" description="Disordered" evidence="6">
    <location>
        <begin position="1"/>
        <end position="34"/>
    </location>
</feature>
<evidence type="ECO:0000259" key="7">
    <source>
        <dbReference type="PROSITE" id="PS51721"/>
    </source>
</evidence>
<accession>A0A7S2WHR1</accession>
<dbReference type="PROSITE" id="PS51721">
    <property type="entry name" value="G_CP"/>
    <property type="match status" value="1"/>
</dbReference>
<comment type="subcellular location">
    <subcellularLocation>
        <location evidence="1">Cytoplasm</location>
    </subcellularLocation>
</comment>
<keyword evidence="4" id="KW-0378">Hydrolase</keyword>
<dbReference type="GO" id="GO:0003924">
    <property type="term" value="F:GTPase activity"/>
    <property type="evidence" value="ECO:0007669"/>
    <property type="project" value="InterPro"/>
</dbReference>
<name>A0A7S2WHR1_9STRA</name>
<keyword evidence="2" id="KW-0963">Cytoplasm</keyword>
<evidence type="ECO:0000256" key="5">
    <source>
        <dbReference type="ARBA" id="ARBA00023134"/>
    </source>
</evidence>
<feature type="region of interest" description="Disordered" evidence="6">
    <location>
        <begin position="535"/>
        <end position="555"/>
    </location>
</feature>
<dbReference type="InterPro" id="IPR027417">
    <property type="entry name" value="P-loop_NTPase"/>
</dbReference>
<feature type="region of interest" description="Disordered" evidence="6">
    <location>
        <begin position="573"/>
        <end position="594"/>
    </location>
</feature>
<dbReference type="InterPro" id="IPR043358">
    <property type="entry name" value="GNL1-like"/>
</dbReference>
<evidence type="ECO:0000256" key="4">
    <source>
        <dbReference type="ARBA" id="ARBA00022801"/>
    </source>
</evidence>
<evidence type="ECO:0000256" key="3">
    <source>
        <dbReference type="ARBA" id="ARBA00022741"/>
    </source>
</evidence>
<reference evidence="8" key="1">
    <citation type="submission" date="2021-01" db="EMBL/GenBank/DDBJ databases">
        <authorList>
            <person name="Corre E."/>
            <person name="Pelletier E."/>
            <person name="Niang G."/>
            <person name="Scheremetjew M."/>
            <person name="Finn R."/>
            <person name="Kale V."/>
            <person name="Holt S."/>
            <person name="Cochrane G."/>
            <person name="Meng A."/>
            <person name="Brown T."/>
            <person name="Cohen L."/>
        </authorList>
    </citation>
    <scope>NUCLEOTIDE SEQUENCE</scope>
    <source>
        <strain evidence="8">NY070348D</strain>
    </source>
</reference>
<sequence length="594" mass="67475">MAKGKKSKNGALGKSLSNAMRRSKTGKRKNRQAMEREDEAIAALGFQSVVGTSKSITETGELESFLAEAVMSGRKFEAVRQSRVIDLGSIVEDAPGVTNEELENRLDSDGNVLFDFRDLPIPRRPAWTREMTAEELDRKEKDNFLRWRRSIADLESRNNELQVTPFEKNIDYWRQLWRVVERSDVVVQVVDARNPLLFRCADLEKFAVETGEYKMNLLLVNKADFLTLEERQAWRVYFDRKKIPFLFFSAKEEQEKLNQNILEEGIKEGIALDHSMERLVTRSELQELLERLAGEIKNKRPVVAGRKESKATVGMLGYPNVGKSSVINVIFGVTSTDHTVQRVSVAATPGHTKHFQTLHLSDETILCDCPGLVFPTFMNTKADLLCNGILPIDEIRGRDFFPAVQVICRCIPREAFEKTYALKFPLAESITVVPASMLLETFCEKRGLKGSGVHRYNEAYGARVLLKNFVSGKLVYCCPPPREGDFIKPLPKGPVDESILIESDLVETMEDQLLLHDEQLVYSETQKMEKDIPLSRTKKKTTRHTKRGKQERLDNPYAEGEFFGVKVGGKKNNTKGFTRVQRPWDNVPNAPTNK</sequence>
<dbReference type="PANTHER" id="PTHR45709:SF2">
    <property type="entry name" value="LARGE SUBUNIT GTPASE 1 HOMOLOG"/>
    <property type="match status" value="1"/>
</dbReference>
<feature type="domain" description="CP-type G" evidence="7">
    <location>
        <begin position="173"/>
        <end position="375"/>
    </location>
</feature>
<dbReference type="SUPFAM" id="SSF52540">
    <property type="entry name" value="P-loop containing nucleoside triphosphate hydrolases"/>
    <property type="match status" value="1"/>
</dbReference>
<dbReference type="EMBL" id="HBHK01015276">
    <property type="protein sequence ID" value="CAD9687631.1"/>
    <property type="molecule type" value="Transcribed_RNA"/>
</dbReference>
<gene>
    <name evidence="8" type="ORF">QSP1433_LOCUS9585</name>
</gene>
<feature type="compositionally biased region" description="Basic residues" evidence="6">
    <location>
        <begin position="536"/>
        <end position="547"/>
    </location>
</feature>
<evidence type="ECO:0000313" key="8">
    <source>
        <dbReference type="EMBL" id="CAD9687631.1"/>
    </source>
</evidence>
<evidence type="ECO:0000256" key="6">
    <source>
        <dbReference type="SAM" id="MobiDB-lite"/>
    </source>
</evidence>
<dbReference type="InterPro" id="IPR030378">
    <property type="entry name" value="G_CP_dom"/>
</dbReference>
<dbReference type="Gene3D" id="3.40.50.300">
    <property type="entry name" value="P-loop containing nucleotide triphosphate hydrolases"/>
    <property type="match status" value="1"/>
</dbReference>
<dbReference type="GO" id="GO:0005525">
    <property type="term" value="F:GTP binding"/>
    <property type="evidence" value="ECO:0007669"/>
    <property type="project" value="UniProtKB-KW"/>
</dbReference>
<evidence type="ECO:0000256" key="2">
    <source>
        <dbReference type="ARBA" id="ARBA00022490"/>
    </source>
</evidence>
<dbReference type="CDD" id="cd01857">
    <property type="entry name" value="HSR1_MMR1"/>
    <property type="match status" value="1"/>
</dbReference>
<evidence type="ECO:0000256" key="1">
    <source>
        <dbReference type="ARBA" id="ARBA00004496"/>
    </source>
</evidence>
<dbReference type="GO" id="GO:0005829">
    <property type="term" value="C:cytosol"/>
    <property type="evidence" value="ECO:0007669"/>
    <property type="project" value="TreeGrafter"/>
</dbReference>
<proteinExistence type="predicted"/>
<dbReference type="AlphaFoldDB" id="A0A7S2WHR1"/>
<dbReference type="Pfam" id="PF01926">
    <property type="entry name" value="MMR_HSR1"/>
    <property type="match status" value="1"/>
</dbReference>
<protein>
    <recommendedName>
        <fullName evidence="7">CP-type G domain-containing protein</fullName>
    </recommendedName>
</protein>